<dbReference type="SMART" id="SM00382">
    <property type="entry name" value="AAA"/>
    <property type="match status" value="1"/>
</dbReference>
<keyword evidence="3" id="KW-0813">Transport</keyword>
<evidence type="ECO:0000313" key="10">
    <source>
        <dbReference type="EMBL" id="MFC7062181.1"/>
    </source>
</evidence>
<dbReference type="Pfam" id="PF00005">
    <property type="entry name" value="ABC_tran"/>
    <property type="match status" value="1"/>
</dbReference>
<evidence type="ECO:0000256" key="3">
    <source>
        <dbReference type="ARBA" id="ARBA00022448"/>
    </source>
</evidence>
<dbReference type="RefSeq" id="WP_204708119.1">
    <property type="nucleotide sequence ID" value="NZ_JBHSZV010000025.1"/>
</dbReference>
<dbReference type="InterPro" id="IPR050095">
    <property type="entry name" value="ECF_ABC_transporter_ATP-bd"/>
</dbReference>
<dbReference type="EMBL" id="JBHSZV010000025">
    <property type="protein sequence ID" value="MFC7062181.1"/>
    <property type="molecule type" value="Genomic_DNA"/>
</dbReference>
<dbReference type="PANTHER" id="PTHR43553">
    <property type="entry name" value="HEAVY METAL TRANSPORTER"/>
    <property type="match status" value="1"/>
</dbReference>
<protein>
    <submittedName>
        <fullName evidence="10">Energy-coupling factor ABC transporter ATP-binding protein</fullName>
    </submittedName>
</protein>
<feature type="domain" description="ABC transporter" evidence="9">
    <location>
        <begin position="8"/>
        <end position="247"/>
    </location>
</feature>
<dbReference type="CDD" id="cd03225">
    <property type="entry name" value="ABC_cobalt_CbiO_domain1"/>
    <property type="match status" value="1"/>
</dbReference>
<reference evidence="11" key="1">
    <citation type="journal article" date="2019" name="Int. J. Syst. Evol. Microbiol.">
        <title>The Global Catalogue of Microorganisms (GCM) 10K type strain sequencing project: providing services to taxonomists for standard genome sequencing and annotation.</title>
        <authorList>
            <consortium name="The Broad Institute Genomics Platform"/>
            <consortium name="The Broad Institute Genome Sequencing Center for Infectious Disease"/>
            <person name="Wu L."/>
            <person name="Ma J."/>
        </authorList>
    </citation>
    <scope>NUCLEOTIDE SEQUENCE [LARGE SCALE GENOMIC DNA]</scope>
    <source>
        <strain evidence="11">CGMCC 4.1621</strain>
    </source>
</reference>
<evidence type="ECO:0000256" key="6">
    <source>
        <dbReference type="ARBA" id="ARBA00022840"/>
    </source>
</evidence>
<evidence type="ECO:0000256" key="4">
    <source>
        <dbReference type="ARBA" id="ARBA00022475"/>
    </source>
</evidence>
<dbReference type="InterPro" id="IPR017871">
    <property type="entry name" value="ABC_transporter-like_CS"/>
</dbReference>
<evidence type="ECO:0000259" key="9">
    <source>
        <dbReference type="PROSITE" id="PS50893"/>
    </source>
</evidence>
<dbReference type="GO" id="GO:0005524">
    <property type="term" value="F:ATP binding"/>
    <property type="evidence" value="ECO:0007669"/>
    <property type="project" value="UniProtKB-KW"/>
</dbReference>
<evidence type="ECO:0000256" key="5">
    <source>
        <dbReference type="ARBA" id="ARBA00022741"/>
    </source>
</evidence>
<comment type="subcellular location">
    <subcellularLocation>
        <location evidence="1">Cell membrane</location>
        <topology evidence="1">Peripheral membrane protein</topology>
    </subcellularLocation>
</comment>
<comment type="similarity">
    <text evidence="2">Belongs to the ABC transporter superfamily.</text>
</comment>
<name>A0ABW2EL28_9BACI</name>
<keyword evidence="4" id="KW-1003">Cell membrane</keyword>
<sequence length="286" mass="31732">MPDSKKAIEVSGLSFQYPDTDEKVLKNINFSVDHGEILGIIGPTGVGKSTLAMCINGLVPQVISGELEGKVYVKGMDVHQGNVAKMSEHVGFVFQEPENQLSQMTIEEEVAFGMGNLGVPRKEMEPRIKDALQQVGLSGFEKRSPLALSGGQQQRLAIAAVLAMRPTILIMDEPTSMLDPKGKNEVYSVLRNLKDYGMTGIIIDHEVERIAEYCDRVLVLSEGEIQMLGTSSEVFTEIEKLHELTLHAPQVTEFLYQYNREFDQELKLSTKLEESIKILESAYKGV</sequence>
<gene>
    <name evidence="10" type="ORF">ACFQIC_09955</name>
</gene>
<dbReference type="InterPro" id="IPR015856">
    <property type="entry name" value="ABC_transpr_CbiO/EcfA_su"/>
</dbReference>
<accession>A0ABW2EL28</accession>
<dbReference type="InterPro" id="IPR027417">
    <property type="entry name" value="P-loop_NTPase"/>
</dbReference>
<dbReference type="SUPFAM" id="SSF52540">
    <property type="entry name" value="P-loop containing nucleoside triphosphate hydrolases"/>
    <property type="match status" value="1"/>
</dbReference>
<keyword evidence="7" id="KW-1278">Translocase</keyword>
<dbReference type="Proteomes" id="UP001596410">
    <property type="component" value="Unassembled WGS sequence"/>
</dbReference>
<proteinExistence type="inferred from homology"/>
<dbReference type="InterPro" id="IPR003439">
    <property type="entry name" value="ABC_transporter-like_ATP-bd"/>
</dbReference>
<evidence type="ECO:0000256" key="1">
    <source>
        <dbReference type="ARBA" id="ARBA00004202"/>
    </source>
</evidence>
<evidence type="ECO:0000313" key="11">
    <source>
        <dbReference type="Proteomes" id="UP001596410"/>
    </source>
</evidence>
<comment type="caution">
    <text evidence="10">The sequence shown here is derived from an EMBL/GenBank/DDBJ whole genome shotgun (WGS) entry which is preliminary data.</text>
</comment>
<evidence type="ECO:0000256" key="7">
    <source>
        <dbReference type="ARBA" id="ARBA00022967"/>
    </source>
</evidence>
<dbReference type="PROSITE" id="PS00211">
    <property type="entry name" value="ABC_TRANSPORTER_1"/>
    <property type="match status" value="1"/>
</dbReference>
<evidence type="ECO:0000256" key="2">
    <source>
        <dbReference type="ARBA" id="ARBA00005417"/>
    </source>
</evidence>
<keyword evidence="5" id="KW-0547">Nucleotide-binding</keyword>
<keyword evidence="6 10" id="KW-0067">ATP-binding</keyword>
<dbReference type="Gene3D" id="3.40.50.300">
    <property type="entry name" value="P-loop containing nucleotide triphosphate hydrolases"/>
    <property type="match status" value="1"/>
</dbReference>
<keyword evidence="11" id="KW-1185">Reference proteome</keyword>
<dbReference type="PROSITE" id="PS50893">
    <property type="entry name" value="ABC_TRANSPORTER_2"/>
    <property type="match status" value="1"/>
</dbReference>
<organism evidence="10 11">
    <name type="scientific">Halobacillus seohaensis</name>
    <dbReference type="NCBI Taxonomy" id="447421"/>
    <lineage>
        <taxon>Bacteria</taxon>
        <taxon>Bacillati</taxon>
        <taxon>Bacillota</taxon>
        <taxon>Bacilli</taxon>
        <taxon>Bacillales</taxon>
        <taxon>Bacillaceae</taxon>
        <taxon>Halobacillus</taxon>
    </lineage>
</organism>
<keyword evidence="8" id="KW-0472">Membrane</keyword>
<evidence type="ECO:0000256" key="8">
    <source>
        <dbReference type="ARBA" id="ARBA00023136"/>
    </source>
</evidence>
<dbReference type="PANTHER" id="PTHR43553:SF27">
    <property type="entry name" value="ENERGY-COUPLING FACTOR TRANSPORTER ATP-BINDING PROTEIN ECFA2"/>
    <property type="match status" value="1"/>
</dbReference>
<dbReference type="InterPro" id="IPR003593">
    <property type="entry name" value="AAA+_ATPase"/>
</dbReference>